<feature type="signal peptide" evidence="2">
    <location>
        <begin position="1"/>
        <end position="22"/>
    </location>
</feature>
<reference evidence="3" key="3">
    <citation type="submission" date="2021-05" db="UniProtKB">
        <authorList>
            <consortium name="EnsemblPlants"/>
        </authorList>
    </citation>
    <scope>IDENTIFICATION</scope>
    <source>
        <strain evidence="3">cv. B73</strain>
    </source>
</reference>
<dbReference type="EnsemblPlants" id="Zm00001eb352460_T001">
    <property type="protein sequence ID" value="Zm00001eb352460_P001"/>
    <property type="gene ID" value="Zm00001eb352460"/>
</dbReference>
<keyword evidence="1" id="KW-0812">Transmembrane</keyword>
<dbReference type="AlphaFoldDB" id="A0A804QQY8"/>
<reference evidence="3" key="2">
    <citation type="submission" date="2019-07" db="EMBL/GenBank/DDBJ databases">
        <authorList>
            <person name="Seetharam A."/>
            <person name="Woodhouse M."/>
            <person name="Cannon E."/>
        </authorList>
    </citation>
    <scope>NUCLEOTIDE SEQUENCE [LARGE SCALE GENOMIC DNA]</scope>
    <source>
        <strain evidence="3">cv. B73</strain>
    </source>
</reference>
<accession>A0A804QQY8</accession>
<evidence type="ECO:0000256" key="1">
    <source>
        <dbReference type="SAM" id="Phobius"/>
    </source>
</evidence>
<evidence type="ECO:0000256" key="2">
    <source>
        <dbReference type="SAM" id="SignalP"/>
    </source>
</evidence>
<dbReference type="Gramene" id="Zm00001eb352460_T001">
    <property type="protein sequence ID" value="Zm00001eb352460_P001"/>
    <property type="gene ID" value="Zm00001eb352460"/>
</dbReference>
<dbReference type="InParanoid" id="A0A804QQY8"/>
<keyword evidence="4" id="KW-1185">Reference proteome</keyword>
<sequence>MYFVSKVLIIFLQELHLRLCSVVPFPVEVRWQTSWISPHGNKPGPCGNIYSFSPRFLPRSNPSEIPSPCPGIRPTTPDSWNFSSSVAGLQQVGRRDTSARRRNRRLRRLALVSRLPTCCGGYVAWRSCLASPPAAGLRLTRTNSTSQESWVEYRGRVKGFTGIGPRVICRNIALQVAKYIPESPAEVMSCSIAAQSPSWRSLVALAAAVVLMGLATYGFGILAIAGVLLPY</sequence>
<evidence type="ECO:0000313" key="3">
    <source>
        <dbReference type="EnsemblPlants" id="Zm00001eb352460_P001"/>
    </source>
</evidence>
<feature type="chain" id="PRO_5032505742" evidence="2">
    <location>
        <begin position="23"/>
        <end position="231"/>
    </location>
</feature>
<protein>
    <submittedName>
        <fullName evidence="3">Uncharacterized protein</fullName>
    </submittedName>
</protein>
<evidence type="ECO:0000313" key="4">
    <source>
        <dbReference type="Proteomes" id="UP000007305"/>
    </source>
</evidence>
<name>A0A804QQY8_MAIZE</name>
<feature type="transmembrane region" description="Helical" evidence="1">
    <location>
        <begin position="202"/>
        <end position="229"/>
    </location>
</feature>
<keyword evidence="1" id="KW-0472">Membrane</keyword>
<dbReference type="Proteomes" id="UP000007305">
    <property type="component" value="Chromosome 8"/>
</dbReference>
<reference evidence="4" key="1">
    <citation type="journal article" date="2009" name="Science">
        <title>The B73 maize genome: complexity, diversity, and dynamics.</title>
        <authorList>
            <person name="Schnable P.S."/>
            <person name="Ware D."/>
            <person name="Fulton R.S."/>
            <person name="Stein J.C."/>
            <person name="Wei F."/>
            <person name="Pasternak S."/>
            <person name="Liang C."/>
            <person name="Zhang J."/>
            <person name="Fulton L."/>
            <person name="Graves T.A."/>
            <person name="Minx P."/>
            <person name="Reily A.D."/>
            <person name="Courtney L."/>
            <person name="Kruchowski S.S."/>
            <person name="Tomlinson C."/>
            <person name="Strong C."/>
            <person name="Delehaunty K."/>
            <person name="Fronick C."/>
            <person name="Courtney B."/>
            <person name="Rock S.M."/>
            <person name="Belter E."/>
            <person name="Du F."/>
            <person name="Kim K."/>
            <person name="Abbott R.M."/>
            <person name="Cotton M."/>
            <person name="Levy A."/>
            <person name="Marchetto P."/>
            <person name="Ochoa K."/>
            <person name="Jackson S.M."/>
            <person name="Gillam B."/>
            <person name="Chen W."/>
            <person name="Yan L."/>
            <person name="Higginbotham J."/>
            <person name="Cardenas M."/>
            <person name="Waligorski J."/>
            <person name="Applebaum E."/>
            <person name="Phelps L."/>
            <person name="Falcone J."/>
            <person name="Kanchi K."/>
            <person name="Thane T."/>
            <person name="Scimone A."/>
            <person name="Thane N."/>
            <person name="Henke J."/>
            <person name="Wang T."/>
            <person name="Ruppert J."/>
            <person name="Shah N."/>
            <person name="Rotter K."/>
            <person name="Hodges J."/>
            <person name="Ingenthron E."/>
            <person name="Cordes M."/>
            <person name="Kohlberg S."/>
            <person name="Sgro J."/>
            <person name="Delgado B."/>
            <person name="Mead K."/>
            <person name="Chinwalla A."/>
            <person name="Leonard S."/>
            <person name="Crouse K."/>
            <person name="Collura K."/>
            <person name="Kudrna D."/>
            <person name="Currie J."/>
            <person name="He R."/>
            <person name="Angelova A."/>
            <person name="Rajasekar S."/>
            <person name="Mueller T."/>
            <person name="Lomeli R."/>
            <person name="Scara G."/>
            <person name="Ko A."/>
            <person name="Delaney K."/>
            <person name="Wissotski M."/>
            <person name="Lopez G."/>
            <person name="Campos D."/>
            <person name="Braidotti M."/>
            <person name="Ashley E."/>
            <person name="Golser W."/>
            <person name="Kim H."/>
            <person name="Lee S."/>
            <person name="Lin J."/>
            <person name="Dujmic Z."/>
            <person name="Kim W."/>
            <person name="Talag J."/>
            <person name="Zuccolo A."/>
            <person name="Fan C."/>
            <person name="Sebastian A."/>
            <person name="Kramer M."/>
            <person name="Spiegel L."/>
            <person name="Nascimento L."/>
            <person name="Zutavern T."/>
            <person name="Miller B."/>
            <person name="Ambroise C."/>
            <person name="Muller S."/>
            <person name="Spooner W."/>
            <person name="Narechania A."/>
            <person name="Ren L."/>
            <person name="Wei S."/>
            <person name="Kumari S."/>
            <person name="Faga B."/>
            <person name="Levy M.J."/>
            <person name="McMahan L."/>
            <person name="Van Buren P."/>
            <person name="Vaughn M.W."/>
            <person name="Ying K."/>
            <person name="Yeh C.-T."/>
            <person name="Emrich S.J."/>
            <person name="Jia Y."/>
            <person name="Kalyanaraman A."/>
            <person name="Hsia A.-P."/>
            <person name="Barbazuk W.B."/>
            <person name="Baucom R.S."/>
            <person name="Brutnell T.P."/>
            <person name="Carpita N.C."/>
            <person name="Chaparro C."/>
            <person name="Chia J.-M."/>
            <person name="Deragon J.-M."/>
            <person name="Estill J.C."/>
            <person name="Fu Y."/>
            <person name="Jeddeloh J.A."/>
            <person name="Han Y."/>
            <person name="Lee H."/>
            <person name="Li P."/>
            <person name="Lisch D.R."/>
            <person name="Liu S."/>
            <person name="Liu Z."/>
            <person name="Nagel D.H."/>
            <person name="McCann M.C."/>
            <person name="SanMiguel P."/>
            <person name="Myers A.M."/>
            <person name="Nettleton D."/>
            <person name="Nguyen J."/>
            <person name="Penning B.W."/>
            <person name="Ponnala L."/>
            <person name="Schneider K.L."/>
            <person name="Schwartz D.C."/>
            <person name="Sharma A."/>
            <person name="Soderlund C."/>
            <person name="Springer N.M."/>
            <person name="Sun Q."/>
            <person name="Wang H."/>
            <person name="Waterman M."/>
            <person name="Westerman R."/>
            <person name="Wolfgruber T.K."/>
            <person name="Yang L."/>
            <person name="Yu Y."/>
            <person name="Zhang L."/>
            <person name="Zhou S."/>
            <person name="Zhu Q."/>
            <person name="Bennetzen J.L."/>
            <person name="Dawe R.K."/>
            <person name="Jiang J."/>
            <person name="Jiang N."/>
            <person name="Presting G.G."/>
            <person name="Wessler S.R."/>
            <person name="Aluru S."/>
            <person name="Martienssen R.A."/>
            <person name="Clifton S.W."/>
            <person name="McCombie W.R."/>
            <person name="Wing R.A."/>
            <person name="Wilson R.K."/>
        </authorList>
    </citation>
    <scope>NUCLEOTIDE SEQUENCE [LARGE SCALE GENOMIC DNA]</scope>
    <source>
        <strain evidence="4">cv. B73</strain>
    </source>
</reference>
<keyword evidence="2" id="KW-0732">Signal</keyword>
<organism evidence="3 4">
    <name type="scientific">Zea mays</name>
    <name type="common">Maize</name>
    <dbReference type="NCBI Taxonomy" id="4577"/>
    <lineage>
        <taxon>Eukaryota</taxon>
        <taxon>Viridiplantae</taxon>
        <taxon>Streptophyta</taxon>
        <taxon>Embryophyta</taxon>
        <taxon>Tracheophyta</taxon>
        <taxon>Spermatophyta</taxon>
        <taxon>Magnoliopsida</taxon>
        <taxon>Liliopsida</taxon>
        <taxon>Poales</taxon>
        <taxon>Poaceae</taxon>
        <taxon>PACMAD clade</taxon>
        <taxon>Panicoideae</taxon>
        <taxon>Andropogonodae</taxon>
        <taxon>Andropogoneae</taxon>
        <taxon>Tripsacinae</taxon>
        <taxon>Zea</taxon>
    </lineage>
</organism>
<keyword evidence="1" id="KW-1133">Transmembrane helix</keyword>
<proteinExistence type="predicted"/>